<dbReference type="AlphaFoldDB" id="A0A918BRU1"/>
<evidence type="ECO:0000313" key="2">
    <source>
        <dbReference type="EMBL" id="GGQ88367.1"/>
    </source>
</evidence>
<accession>A0A918BRU1</accession>
<organism evidence="2 3">
    <name type="scientific">Streptomyces pilosus</name>
    <dbReference type="NCBI Taxonomy" id="28893"/>
    <lineage>
        <taxon>Bacteria</taxon>
        <taxon>Bacillati</taxon>
        <taxon>Actinomycetota</taxon>
        <taxon>Actinomycetes</taxon>
        <taxon>Kitasatosporales</taxon>
        <taxon>Streptomycetaceae</taxon>
        <taxon>Streptomyces</taxon>
    </lineage>
</organism>
<protein>
    <submittedName>
        <fullName evidence="2">Uncharacterized protein</fullName>
    </submittedName>
</protein>
<sequence length="75" mass="8152">MPTPGIIVRYQDKTRTNLQQARNCIKGRGTRAHNPGGAEDLPAGMEDSRRLSGRNGADCSGSRVTRYPILTSRAP</sequence>
<name>A0A918BRU1_9ACTN</name>
<gene>
    <name evidence="2" type="ORF">GCM10010280_39320</name>
</gene>
<reference evidence="2" key="2">
    <citation type="submission" date="2020-09" db="EMBL/GenBank/DDBJ databases">
        <authorList>
            <person name="Sun Q."/>
            <person name="Ohkuma M."/>
        </authorList>
    </citation>
    <scope>NUCLEOTIDE SEQUENCE</scope>
    <source>
        <strain evidence="2">JCM 4403</strain>
    </source>
</reference>
<evidence type="ECO:0000313" key="3">
    <source>
        <dbReference type="Proteomes" id="UP000656732"/>
    </source>
</evidence>
<proteinExistence type="predicted"/>
<comment type="caution">
    <text evidence="2">The sequence shown here is derived from an EMBL/GenBank/DDBJ whole genome shotgun (WGS) entry which is preliminary data.</text>
</comment>
<keyword evidence="3" id="KW-1185">Reference proteome</keyword>
<feature type="region of interest" description="Disordered" evidence="1">
    <location>
        <begin position="26"/>
        <end position="75"/>
    </location>
</feature>
<evidence type="ECO:0000256" key="1">
    <source>
        <dbReference type="SAM" id="MobiDB-lite"/>
    </source>
</evidence>
<dbReference type="Proteomes" id="UP000656732">
    <property type="component" value="Unassembled WGS sequence"/>
</dbReference>
<dbReference type="EMBL" id="BMTU01000007">
    <property type="protein sequence ID" value="GGQ88367.1"/>
    <property type="molecule type" value="Genomic_DNA"/>
</dbReference>
<reference evidence="2" key="1">
    <citation type="journal article" date="2014" name="Int. J. Syst. Evol. Microbiol.">
        <title>Complete genome sequence of Corynebacterium casei LMG S-19264T (=DSM 44701T), isolated from a smear-ripened cheese.</title>
        <authorList>
            <consortium name="US DOE Joint Genome Institute (JGI-PGF)"/>
            <person name="Walter F."/>
            <person name="Albersmeier A."/>
            <person name="Kalinowski J."/>
            <person name="Ruckert C."/>
        </authorList>
    </citation>
    <scope>NUCLEOTIDE SEQUENCE</scope>
    <source>
        <strain evidence="2">JCM 4403</strain>
    </source>
</reference>